<dbReference type="EMBL" id="JBHSOW010000070">
    <property type="protein sequence ID" value="MFC5651230.1"/>
    <property type="molecule type" value="Genomic_DNA"/>
</dbReference>
<evidence type="ECO:0000313" key="2">
    <source>
        <dbReference type="Proteomes" id="UP001596047"/>
    </source>
</evidence>
<organism evidence="1 2">
    <name type="scientific">Paenibacillus solisilvae</name>
    <dbReference type="NCBI Taxonomy" id="2486751"/>
    <lineage>
        <taxon>Bacteria</taxon>
        <taxon>Bacillati</taxon>
        <taxon>Bacillota</taxon>
        <taxon>Bacilli</taxon>
        <taxon>Bacillales</taxon>
        <taxon>Paenibacillaceae</taxon>
        <taxon>Paenibacillus</taxon>
    </lineage>
</organism>
<accession>A0ABW0W024</accession>
<gene>
    <name evidence="1" type="ORF">ACFPYJ_19385</name>
</gene>
<protein>
    <recommendedName>
        <fullName evidence="3">DUF2877 domain-containing protein</fullName>
    </recommendedName>
</protein>
<evidence type="ECO:0000313" key="1">
    <source>
        <dbReference type="EMBL" id="MFC5651230.1"/>
    </source>
</evidence>
<keyword evidence="2" id="KW-1185">Reference proteome</keyword>
<name>A0ABW0W024_9BACL</name>
<dbReference type="RefSeq" id="WP_379189840.1">
    <property type="nucleotide sequence ID" value="NZ_JBHSOW010000070.1"/>
</dbReference>
<evidence type="ECO:0008006" key="3">
    <source>
        <dbReference type="Google" id="ProtNLM"/>
    </source>
</evidence>
<dbReference type="Proteomes" id="UP001596047">
    <property type="component" value="Unassembled WGS sequence"/>
</dbReference>
<reference evidence="2" key="1">
    <citation type="journal article" date="2019" name="Int. J. Syst. Evol. Microbiol.">
        <title>The Global Catalogue of Microorganisms (GCM) 10K type strain sequencing project: providing services to taxonomists for standard genome sequencing and annotation.</title>
        <authorList>
            <consortium name="The Broad Institute Genomics Platform"/>
            <consortium name="The Broad Institute Genome Sequencing Center for Infectious Disease"/>
            <person name="Wu L."/>
            <person name="Ma J."/>
        </authorList>
    </citation>
    <scope>NUCLEOTIDE SEQUENCE [LARGE SCALE GENOMIC DNA]</scope>
    <source>
        <strain evidence="2">CGMCC 1.3240</strain>
    </source>
</reference>
<sequence>MTQFSVGLFDRLFGKKTTLEIPDGNGNIIKHNVTVKWLETMQKQGKISVVTDTGAPMADEVKQPALNSISSEMAVGYVFKATMEDLPLTWEYVKSEIIGYDEIFKEVPEEWTQFEFILASLGLDLLALYNLFPKQQANEIHDRLLMLVGQMEEIGENSARAVHDYYLVASDAVSKSENPMEYAASFLCHRLDLTADIRPIALTGIMAGIGQFVGKWKAIKENFEVA</sequence>
<proteinExistence type="predicted"/>
<comment type="caution">
    <text evidence="1">The sequence shown here is derived from an EMBL/GenBank/DDBJ whole genome shotgun (WGS) entry which is preliminary data.</text>
</comment>